<evidence type="ECO:0000313" key="4">
    <source>
        <dbReference type="Proteomes" id="UP001344447"/>
    </source>
</evidence>
<evidence type="ECO:0000256" key="1">
    <source>
        <dbReference type="SAM" id="MobiDB-lite"/>
    </source>
</evidence>
<keyword evidence="2" id="KW-1133">Transmembrane helix</keyword>
<dbReference type="InterPro" id="IPR013083">
    <property type="entry name" value="Znf_RING/FYVE/PHD"/>
</dbReference>
<feature type="transmembrane region" description="Helical" evidence="2">
    <location>
        <begin position="198"/>
        <end position="225"/>
    </location>
</feature>
<dbReference type="AlphaFoldDB" id="A0AAN7U4G0"/>
<feature type="region of interest" description="Disordered" evidence="1">
    <location>
        <begin position="368"/>
        <end position="394"/>
    </location>
</feature>
<evidence type="ECO:0008006" key="5">
    <source>
        <dbReference type="Google" id="ProtNLM"/>
    </source>
</evidence>
<dbReference type="Gene3D" id="3.30.40.10">
    <property type="entry name" value="Zinc/RING finger domain, C3HC4 (zinc finger)"/>
    <property type="match status" value="1"/>
</dbReference>
<keyword evidence="2" id="KW-0472">Membrane</keyword>
<dbReference type="SUPFAM" id="SSF57850">
    <property type="entry name" value="RING/U-box"/>
    <property type="match status" value="1"/>
</dbReference>
<proteinExistence type="predicted"/>
<feature type="transmembrane region" description="Helical" evidence="2">
    <location>
        <begin position="162"/>
        <end position="186"/>
    </location>
</feature>
<name>A0AAN7U4G0_9MYCE</name>
<evidence type="ECO:0000313" key="3">
    <source>
        <dbReference type="EMBL" id="KAK5578550.1"/>
    </source>
</evidence>
<dbReference type="EMBL" id="JAVFKY010000003">
    <property type="protein sequence ID" value="KAK5578550.1"/>
    <property type="molecule type" value="Genomic_DNA"/>
</dbReference>
<keyword evidence="4" id="KW-1185">Reference proteome</keyword>
<reference evidence="3 4" key="1">
    <citation type="submission" date="2023-11" db="EMBL/GenBank/DDBJ databases">
        <title>Dfirmibasis_genome.</title>
        <authorList>
            <person name="Edelbroek B."/>
            <person name="Kjellin J."/>
            <person name="Jerlstrom-Hultqvist J."/>
            <person name="Soderbom F."/>
        </authorList>
    </citation>
    <scope>NUCLEOTIDE SEQUENCE [LARGE SCALE GENOMIC DNA]</scope>
    <source>
        <strain evidence="3 4">TNS-C-14</strain>
    </source>
</reference>
<comment type="caution">
    <text evidence="3">The sequence shown here is derived from an EMBL/GenBank/DDBJ whole genome shotgun (WGS) entry which is preliminary data.</text>
</comment>
<keyword evidence="2" id="KW-0812">Transmembrane</keyword>
<protein>
    <recommendedName>
        <fullName evidence="5">Transmembrane protein</fullName>
    </recommendedName>
</protein>
<gene>
    <name evidence="3" type="ORF">RB653_008222</name>
</gene>
<evidence type="ECO:0000256" key="2">
    <source>
        <dbReference type="SAM" id="Phobius"/>
    </source>
</evidence>
<feature type="compositionally biased region" description="Polar residues" evidence="1">
    <location>
        <begin position="380"/>
        <end position="394"/>
    </location>
</feature>
<accession>A0AAN7U4G0</accession>
<dbReference type="Proteomes" id="UP001344447">
    <property type="component" value="Unassembled WGS sequence"/>
</dbReference>
<sequence>MDLHKHNEKKRFDRDTKFTNSPEEIEKLINKFKQLKQNENENPKIKKNLEKFDIILPFEYSIFQILSERVELKSNFVYLLSTFEKFLELLDQFSEMALKSSKDRVSLLIFQKKIIEIENSHGEYKNLVSRVVLTLKNCPVPSNEKGIAQLNCEKDKTRMKKYVLLGLSSASSICGLAVILIGIGLAPFTGGITLLSTIAGIITVVTGSTATGAGIITGIAGTIYLKKKKIDIIKSIELLEKLAIQVEEFAASVSNNKSIKTQLENDFEILAQNELEFLNLFCCICCEILKDPVIIPLPNDKNLQFEIYCRDCITNWYNRGDKSLPKSRLPFKPSDYHEPDIKTRGDVIRFAKLIEEMRLRISKIITPTPEKQQEKQSSQLSGIETNSDFIVNKN</sequence>
<organism evidence="3 4">
    <name type="scientific">Dictyostelium firmibasis</name>
    <dbReference type="NCBI Taxonomy" id="79012"/>
    <lineage>
        <taxon>Eukaryota</taxon>
        <taxon>Amoebozoa</taxon>
        <taxon>Evosea</taxon>
        <taxon>Eumycetozoa</taxon>
        <taxon>Dictyostelia</taxon>
        <taxon>Dictyosteliales</taxon>
        <taxon>Dictyosteliaceae</taxon>
        <taxon>Dictyostelium</taxon>
    </lineage>
</organism>